<name>A0A2W5PVV0_9BACT</name>
<organism evidence="2 3">
    <name type="scientific">Micavibrio aeruginosavorus</name>
    <dbReference type="NCBI Taxonomy" id="349221"/>
    <lineage>
        <taxon>Bacteria</taxon>
        <taxon>Pseudomonadati</taxon>
        <taxon>Bdellovibrionota</taxon>
        <taxon>Bdellovibrionia</taxon>
        <taxon>Bdellovibrionales</taxon>
        <taxon>Pseudobdellovibrionaceae</taxon>
        <taxon>Micavibrio</taxon>
    </lineage>
</organism>
<feature type="domain" description="Glucuronosyltransferase GumK N-terminal" evidence="1">
    <location>
        <begin position="9"/>
        <end position="149"/>
    </location>
</feature>
<gene>
    <name evidence="2" type="ORF">DI551_12560</name>
</gene>
<evidence type="ECO:0000259" key="1">
    <source>
        <dbReference type="Pfam" id="PF22059"/>
    </source>
</evidence>
<evidence type="ECO:0000313" key="3">
    <source>
        <dbReference type="Proteomes" id="UP000249417"/>
    </source>
</evidence>
<dbReference type="AlphaFoldDB" id="A0A2W5PVV0"/>
<dbReference type="SUPFAM" id="SSF53756">
    <property type="entry name" value="UDP-Glycosyltransferase/glycogen phosphorylase"/>
    <property type="match status" value="1"/>
</dbReference>
<dbReference type="Gene3D" id="3.40.50.2000">
    <property type="entry name" value="Glycogen Phosphorylase B"/>
    <property type="match status" value="1"/>
</dbReference>
<evidence type="ECO:0000313" key="2">
    <source>
        <dbReference type="EMBL" id="PZQ43200.1"/>
    </source>
</evidence>
<reference evidence="2 3" key="1">
    <citation type="submission" date="2017-08" db="EMBL/GenBank/DDBJ databases">
        <title>Infants hospitalized years apart are colonized by the same room-sourced microbial strains.</title>
        <authorList>
            <person name="Brooks B."/>
            <person name="Olm M.R."/>
            <person name="Firek B.A."/>
            <person name="Baker R."/>
            <person name="Thomas B.C."/>
            <person name="Morowitz M.J."/>
            <person name="Banfield J.F."/>
        </authorList>
    </citation>
    <scope>NUCLEOTIDE SEQUENCE [LARGE SCALE GENOMIC DNA]</scope>
    <source>
        <strain evidence="2">S2_005_002_R2_29</strain>
    </source>
</reference>
<dbReference type="EMBL" id="QFQB01000177">
    <property type="protein sequence ID" value="PZQ43200.1"/>
    <property type="molecule type" value="Genomic_DNA"/>
</dbReference>
<dbReference type="Gene3D" id="3.40.50.11010">
    <property type="match status" value="1"/>
</dbReference>
<sequence>DVFFKRKEEMDFLTVGFSPATLLRSHRRTFPRPYNKWVRVNEHMRKYVWFPIYHPFNLKKPILNKLTMGLFRAYDRLLPRSLIKALGKVDLFIIENGAGLVLIPRLKKLFPSAKIIYTVCDRIETLDYHPVIIEAEKKALPFIDLVRVPSAVMVDDFKKPAKFHPNVRFIAHGLVKAQFDADMPNPYSSGKNVISIGDMLFDAEAIRTMANAYPDWTFHLFGKNAKLEPDMPNVIAYGERPFDALVPYIKHADIGLAPYRPAPDADYLSQSSMKMIQYTYCRLPILAPEFAATGRDHVVAYDPLNKDSIVSAMSRAIIYPRDTIDRSSVLDWDKAVDLMLEGIQ</sequence>
<accession>A0A2W5PVV0</accession>
<feature type="non-terminal residue" evidence="2">
    <location>
        <position position="1"/>
    </location>
</feature>
<comment type="caution">
    <text evidence="2">The sequence shown here is derived from an EMBL/GenBank/DDBJ whole genome shotgun (WGS) entry which is preliminary data.</text>
</comment>
<protein>
    <recommendedName>
        <fullName evidence="1">Glucuronosyltransferase GumK N-terminal domain-containing protein</fullName>
    </recommendedName>
</protein>
<dbReference type="Pfam" id="PF22059">
    <property type="entry name" value="GumK_N"/>
    <property type="match status" value="1"/>
</dbReference>
<dbReference type="InterPro" id="IPR054299">
    <property type="entry name" value="GumK_N"/>
</dbReference>
<dbReference type="Proteomes" id="UP000249417">
    <property type="component" value="Unassembled WGS sequence"/>
</dbReference>
<proteinExistence type="predicted"/>